<dbReference type="AlphaFoldDB" id="A0A8K1CE37"/>
<dbReference type="Gene3D" id="3.30.40.10">
    <property type="entry name" value="Zinc/RING finger domain, C3HC4 (zinc finger)"/>
    <property type="match status" value="1"/>
</dbReference>
<keyword evidence="3" id="KW-0862">Zinc</keyword>
<evidence type="ECO:0000256" key="3">
    <source>
        <dbReference type="ARBA" id="ARBA00022833"/>
    </source>
</evidence>
<sequence>MTSIRQVSGTEGLEVQDNTSGTKTLVLSSQELTNNVLATLPKLQAAVEQAKTKVGQEWKLRPENDVQLYEWVRESGKDTDVTYALLATTELKCHVNEVLNVLIHHDSEGLDATTQALGSEVRGGAIHYQQLHPLQSEVVADAPQSALFTVKTVEVEPKSSNSKHQLGFSTATIRFPTRDRAYHLMKTLPKNVHGKVVMDSKSVVLNSEDDHLVTGWDIQSTSGDAYGSGNQTTRVTVHSYTSSANPEAELVLQALTKSLRELETVIRRRRLGFQTFVVQSKDNAKCSACHKEVSPSTQDEFCRLCGHVTCDDCSNVHDVEAPVGQVHKNRFCAPCVRRVDGCHFDDEDLVPALGPVVVDTLEDEWESSVASLCDGLLLEEPSETSKALETLDQLLQVESSSGAKPTKAEVAQSLEQHLAKNLKTAKETFRADECQVYGKERDYAFEYDANTMSHSDIPLAPASNAEKDARRLHYMETTGILKEDYDRSALDLLAQRAAKQLGCPIGFIGTVSETHFEALGNYKLALPGKLTRDENLCTHTIHAERPMILKNPQRDVRFAQLPVMKGGVKFYAGFPVRAPDGTVLGSLCAIDVKPHDNIETKDYATMQMLSELAAELIVPKKQEK</sequence>
<evidence type="ECO:0000259" key="5">
    <source>
        <dbReference type="PROSITE" id="PS50178"/>
    </source>
</evidence>
<protein>
    <recommendedName>
        <fullName evidence="5">FYVE-type domain-containing protein</fullName>
    </recommendedName>
</protein>
<dbReference type="Pfam" id="PF13185">
    <property type="entry name" value="GAF_2"/>
    <property type="match status" value="1"/>
</dbReference>
<evidence type="ECO:0000256" key="1">
    <source>
        <dbReference type="ARBA" id="ARBA00022723"/>
    </source>
</evidence>
<dbReference type="Pfam" id="PF01363">
    <property type="entry name" value="FYVE"/>
    <property type="match status" value="1"/>
</dbReference>
<dbReference type="InterPro" id="IPR017455">
    <property type="entry name" value="Znf_FYVE-rel"/>
</dbReference>
<organism evidence="6 7">
    <name type="scientific">Pythium oligandrum</name>
    <name type="common">Mycoparasitic fungus</name>
    <dbReference type="NCBI Taxonomy" id="41045"/>
    <lineage>
        <taxon>Eukaryota</taxon>
        <taxon>Sar</taxon>
        <taxon>Stramenopiles</taxon>
        <taxon>Oomycota</taxon>
        <taxon>Peronosporomycetes</taxon>
        <taxon>Pythiales</taxon>
        <taxon>Pythiaceae</taxon>
        <taxon>Pythium</taxon>
    </lineage>
</organism>
<keyword evidence="1" id="KW-0479">Metal-binding</keyword>
<reference evidence="6" key="1">
    <citation type="submission" date="2019-03" db="EMBL/GenBank/DDBJ databases">
        <title>Long read genome sequence of the mycoparasitic Pythium oligandrum ATCC 38472 isolated from sugarbeet rhizosphere.</title>
        <authorList>
            <person name="Gaulin E."/>
        </authorList>
    </citation>
    <scope>NUCLEOTIDE SEQUENCE</scope>
    <source>
        <strain evidence="6">ATCC 38472_TT</strain>
    </source>
</reference>
<dbReference type="Gene3D" id="3.30.450.40">
    <property type="match status" value="1"/>
</dbReference>
<dbReference type="PROSITE" id="PS50178">
    <property type="entry name" value="ZF_FYVE"/>
    <property type="match status" value="1"/>
</dbReference>
<feature type="domain" description="FYVE-type" evidence="5">
    <location>
        <begin position="280"/>
        <end position="340"/>
    </location>
</feature>
<evidence type="ECO:0000313" key="6">
    <source>
        <dbReference type="EMBL" id="TMW61181.1"/>
    </source>
</evidence>
<evidence type="ECO:0000313" key="7">
    <source>
        <dbReference type="Proteomes" id="UP000794436"/>
    </source>
</evidence>
<dbReference type="CDD" id="cd00065">
    <property type="entry name" value="FYVE_like_SF"/>
    <property type="match status" value="1"/>
</dbReference>
<dbReference type="InterPro" id="IPR011011">
    <property type="entry name" value="Znf_FYVE_PHD"/>
</dbReference>
<dbReference type="InterPro" id="IPR013083">
    <property type="entry name" value="Znf_RING/FYVE/PHD"/>
</dbReference>
<dbReference type="InterPro" id="IPR003018">
    <property type="entry name" value="GAF"/>
</dbReference>
<dbReference type="OrthoDB" id="303614at2759"/>
<proteinExistence type="predicted"/>
<keyword evidence="7" id="KW-1185">Reference proteome</keyword>
<name>A0A8K1CE37_PYTOL</name>
<dbReference type="InterPro" id="IPR029016">
    <property type="entry name" value="GAF-like_dom_sf"/>
</dbReference>
<keyword evidence="2 4" id="KW-0863">Zinc-finger</keyword>
<accession>A0A8K1CE37</accession>
<gene>
    <name evidence="6" type="ORF">Poli38472_013644</name>
</gene>
<dbReference type="SUPFAM" id="SSF55781">
    <property type="entry name" value="GAF domain-like"/>
    <property type="match status" value="1"/>
</dbReference>
<dbReference type="InterPro" id="IPR000306">
    <property type="entry name" value="Znf_FYVE"/>
</dbReference>
<evidence type="ECO:0000256" key="4">
    <source>
        <dbReference type="PROSITE-ProRule" id="PRU00091"/>
    </source>
</evidence>
<dbReference type="EMBL" id="SPLM01000077">
    <property type="protein sequence ID" value="TMW61181.1"/>
    <property type="molecule type" value="Genomic_DNA"/>
</dbReference>
<dbReference type="PANTHER" id="PTHR43102:SF2">
    <property type="entry name" value="GAF DOMAIN-CONTAINING PROTEIN"/>
    <property type="match status" value="1"/>
</dbReference>
<dbReference type="GO" id="GO:0008270">
    <property type="term" value="F:zinc ion binding"/>
    <property type="evidence" value="ECO:0007669"/>
    <property type="project" value="UniProtKB-KW"/>
</dbReference>
<dbReference type="PANTHER" id="PTHR43102">
    <property type="entry name" value="SLR1143 PROTEIN"/>
    <property type="match status" value="1"/>
</dbReference>
<dbReference type="Proteomes" id="UP000794436">
    <property type="component" value="Unassembled WGS sequence"/>
</dbReference>
<dbReference type="SUPFAM" id="SSF57903">
    <property type="entry name" value="FYVE/PHD zinc finger"/>
    <property type="match status" value="1"/>
</dbReference>
<evidence type="ECO:0000256" key="2">
    <source>
        <dbReference type="ARBA" id="ARBA00022771"/>
    </source>
</evidence>
<comment type="caution">
    <text evidence="6">The sequence shown here is derived from an EMBL/GenBank/DDBJ whole genome shotgun (WGS) entry which is preliminary data.</text>
</comment>